<feature type="compositionally biased region" description="Polar residues" evidence="1">
    <location>
        <begin position="1285"/>
        <end position="1296"/>
    </location>
</feature>
<dbReference type="Pfam" id="PF01504">
    <property type="entry name" value="PIP5K"/>
    <property type="match status" value="1"/>
</dbReference>
<dbReference type="GO" id="GO:0000285">
    <property type="term" value="F:1-phosphatidylinositol-3-phosphate 5-kinase activity"/>
    <property type="evidence" value="ECO:0007669"/>
    <property type="project" value="TreeGrafter"/>
</dbReference>
<feature type="compositionally biased region" description="Low complexity" evidence="1">
    <location>
        <begin position="676"/>
        <end position="692"/>
    </location>
</feature>
<feature type="compositionally biased region" description="Basic and acidic residues" evidence="1">
    <location>
        <begin position="157"/>
        <end position="167"/>
    </location>
</feature>
<feature type="compositionally biased region" description="Polar residues" evidence="1">
    <location>
        <begin position="816"/>
        <end position="839"/>
    </location>
</feature>
<dbReference type="InterPro" id="IPR002498">
    <property type="entry name" value="PInositol-4-P-4/5-kinase_core"/>
</dbReference>
<feature type="compositionally biased region" description="Low complexity" evidence="1">
    <location>
        <begin position="1249"/>
        <end position="1258"/>
    </location>
</feature>
<feature type="region of interest" description="Disordered" evidence="1">
    <location>
        <begin position="1506"/>
        <end position="1562"/>
    </location>
</feature>
<feature type="compositionally biased region" description="Polar residues" evidence="1">
    <location>
        <begin position="124"/>
        <end position="140"/>
    </location>
</feature>
<feature type="compositionally biased region" description="Low complexity" evidence="1">
    <location>
        <begin position="366"/>
        <end position="380"/>
    </location>
</feature>
<protein>
    <recommendedName>
        <fullName evidence="2">PIPK domain-containing protein</fullName>
    </recommendedName>
</protein>
<evidence type="ECO:0000256" key="1">
    <source>
        <dbReference type="SAM" id="MobiDB-lite"/>
    </source>
</evidence>
<feature type="region of interest" description="Disordered" evidence="1">
    <location>
        <begin position="1588"/>
        <end position="1628"/>
    </location>
</feature>
<dbReference type="PANTHER" id="PTHR45748:SF7">
    <property type="entry name" value="1-PHOSPHATIDYLINOSITOL 3-PHOSPHATE 5-KINASE-RELATED"/>
    <property type="match status" value="1"/>
</dbReference>
<feature type="region of interest" description="Disordered" evidence="1">
    <location>
        <begin position="787"/>
        <end position="1364"/>
    </location>
</feature>
<feature type="compositionally biased region" description="Low complexity" evidence="1">
    <location>
        <begin position="1306"/>
        <end position="1363"/>
    </location>
</feature>
<feature type="region of interest" description="Disordered" evidence="1">
    <location>
        <begin position="1"/>
        <end position="29"/>
    </location>
</feature>
<feature type="compositionally biased region" description="Basic and acidic residues" evidence="1">
    <location>
        <begin position="232"/>
        <end position="249"/>
    </location>
</feature>
<feature type="compositionally biased region" description="Low complexity" evidence="1">
    <location>
        <begin position="849"/>
        <end position="867"/>
    </location>
</feature>
<feature type="region of interest" description="Disordered" evidence="1">
    <location>
        <begin position="48"/>
        <end position="69"/>
    </location>
</feature>
<feature type="compositionally biased region" description="Basic and acidic residues" evidence="1">
    <location>
        <begin position="383"/>
        <end position="418"/>
    </location>
</feature>
<dbReference type="InterPro" id="IPR027484">
    <property type="entry name" value="PInositol-4-P-5-kinase_N"/>
</dbReference>
<dbReference type="SMART" id="SM00330">
    <property type="entry name" value="PIPKc"/>
    <property type="match status" value="1"/>
</dbReference>
<dbReference type="VEuPathDB" id="CryptoDB:Cvel_21532"/>
<feature type="compositionally biased region" description="Gly residues" evidence="1">
    <location>
        <begin position="1510"/>
        <end position="1526"/>
    </location>
</feature>
<sequence length="1628" mass="172291">MRRRGDLGREGFEGRGVDRVPRGGGYGKDRRALSENLLLGDSGIDFADGAGSSQVDEEEGLGGPGGSFVEDNTSSASACLFSLPLFVHSPPSAISRVISFLGDARTVAPDGDGRAEGRRRRQLSLAQNQRGGNLQEATESLDSHLPPAHPAAGVEGSPEKSGGKDEGQNSSSTSHFLHPGLTHSQFNSELSSSSIVASVPPIRELSLMRDDSALPRPPQHKPLKSVETFLDPSEREKEKEKREPKRLPEISEFISPPHSPMELPETAPPTLTEEESGPTIGVEADVLTEGKAEEDTALEREKPQGDRTKLAGDKEGPVGGGERQKAKTPQDAPLALDRTAPAPPPSSSSSSSANAHVVVFIDPEASISKSSSVQSLSLALGGAEKEKDVVREKEREIQHGPNEKEKGGRRSKEIERDVAAGTSVEMSKETEKEKQERDRRAPSKSSSRTETATASAVVAAGSAGGGIAKGREREKEKGGGAPLPTQPPSASSQAATQRANFGRSSALKARPFMTPFTWRPEELQVMEKAMLAPNKGHIRVEFSTPDAAYTVVVFFATQFHILRHFLCGDDLNFVRSIHQSGRLSTSGGKSGASFNVSHDKRFIFKQLSRPESRLFCSSGQAFFQYHSRVLFHGMPSNLTPAYGLFQISCRKKDHRSRETFVVLQNLNYHVEGGPGPSSSSSSETAPSHPFSSRLGEKEREGDNAVPLQRNTAEDTHGVSMGEPSGRPSSSVQGGDGEAPPPGFMEADPALDSLNIPAAAAAAQKGKHAAAPQPLPLPVHAAQLAEAEAGGCMQEHPQPGPRRILTFDLKGVGRNRYLQTQKQNPPSGWQHRPLQQQQPANADPHAVVPSSSQQQQRQAQPSTSAASSVGVRDAPSTSAGSTSKGPVSAAYSSTAADGAKRFPSSSAPSSLPSAVRQTAAEPSFSFPFSFGGEGRKSRQSEGGGVQPHSRTGSAFVSPSHLLPVPPDDEAASSVSAASGGISLPVSNEGTIVQEGEGEGDGADSGRPRELSRSESEVTELRQIHLLPSGSGGGGEHSGGDGDRRGERTETPPPPGKKIWGGDTGEPQTIRQMRPQASERSPPFPRRSLHAQTSIPSLPASPVRHRLDMPSSTVLALDAERPRSPLGMAQGEEEFEDLHLPERDPSMLLSPDSVHETEREKRPKRGRPPLLSSPDRASSSSSSSSSSASPTMIRQDLSPPPGGIRPAATGSEPERPRSGEKGKRSQETNLSNPLHRYTAVHAAVGGGAAKGGRSTARSSATPPRLSEFLSARPDGSTTGGPPPPEATSANTRAGLQSASRKESVADPQSSATASTVEQSSSSSNAQQHHSAKQAAAVAAASSSSPQPPSTSQAANNQQQQQQQQQPVLWDQNFREYTKGYPMQVRLQDMRSIESGIYNDTLLLSKLEVVDYSLLLLVDEEKREMAMGMIDFYRQYTWDKQFESVGKAVVLNAMQAGLTPTVLSPSHYQQRFRQAMKTFFAPPFPALSWPSDSSSGVGGPERERDTVREADGIRGGMPLGGGAAAGWGGKPSTAKGDLTGRDGPMGGSSMWTGAEGGAGGGAPPPSVDSADVFAFAGIPLEDFGYLQRVSETAGGQKKHRGGVPGGYVSSNGRHRNGSKPQRTSQSSSGSR</sequence>
<dbReference type="InterPro" id="IPR027483">
    <property type="entry name" value="PInositol-4-P-4/5-kinase_C_sf"/>
</dbReference>
<dbReference type="GO" id="GO:0010008">
    <property type="term" value="C:endosome membrane"/>
    <property type="evidence" value="ECO:0007669"/>
    <property type="project" value="TreeGrafter"/>
</dbReference>
<feature type="compositionally biased region" description="Basic and acidic residues" evidence="1">
    <location>
        <begin position="1210"/>
        <end position="1224"/>
    </location>
</feature>
<dbReference type="EMBL" id="CDMZ01001135">
    <property type="protein sequence ID" value="CEM27815.1"/>
    <property type="molecule type" value="Genomic_DNA"/>
</dbReference>
<dbReference type="Gene3D" id="3.30.810.10">
    <property type="entry name" value="2-Layer Sandwich"/>
    <property type="match status" value="1"/>
</dbReference>
<feature type="region of interest" description="Disordered" evidence="1">
    <location>
        <begin position="671"/>
        <end position="748"/>
    </location>
</feature>
<feature type="compositionally biased region" description="Low complexity" evidence="1">
    <location>
        <begin position="1166"/>
        <end position="1188"/>
    </location>
</feature>
<proteinExistence type="predicted"/>
<dbReference type="Gene3D" id="3.30.800.10">
    <property type="entry name" value="Phosphatidylinositol Phosphate Kinase II Beta"/>
    <property type="match status" value="1"/>
</dbReference>
<feature type="compositionally biased region" description="Basic and acidic residues" evidence="1">
    <location>
        <begin position="426"/>
        <end position="441"/>
    </location>
</feature>
<feature type="compositionally biased region" description="Low complexity" evidence="1">
    <location>
        <begin position="262"/>
        <end position="271"/>
    </location>
</feature>
<feature type="compositionally biased region" description="Low complexity" evidence="1">
    <location>
        <begin position="920"/>
        <end position="929"/>
    </location>
</feature>
<feature type="compositionally biased region" description="Polar residues" evidence="1">
    <location>
        <begin position="874"/>
        <end position="894"/>
    </location>
</feature>
<feature type="compositionally biased region" description="Basic and acidic residues" evidence="1">
    <location>
        <begin position="1036"/>
        <end position="1048"/>
    </location>
</feature>
<evidence type="ECO:0000313" key="3">
    <source>
        <dbReference type="EMBL" id="CEM27815.1"/>
    </source>
</evidence>
<feature type="compositionally biased region" description="Basic and acidic residues" evidence="1">
    <location>
        <begin position="288"/>
        <end position="316"/>
    </location>
</feature>
<feature type="compositionally biased region" description="Basic and acidic residues" evidence="1">
    <location>
        <begin position="1002"/>
        <end position="1021"/>
    </location>
</feature>
<feature type="compositionally biased region" description="Basic and acidic residues" evidence="1">
    <location>
        <begin position="469"/>
        <end position="478"/>
    </location>
</feature>
<reference evidence="3" key="1">
    <citation type="submission" date="2014-11" db="EMBL/GenBank/DDBJ databases">
        <authorList>
            <person name="Otto D Thomas"/>
            <person name="Naeem Raeece"/>
        </authorList>
    </citation>
    <scope>NUCLEOTIDE SEQUENCE</scope>
</reference>
<organism evidence="3">
    <name type="scientific">Chromera velia CCMP2878</name>
    <dbReference type="NCBI Taxonomy" id="1169474"/>
    <lineage>
        <taxon>Eukaryota</taxon>
        <taxon>Sar</taxon>
        <taxon>Alveolata</taxon>
        <taxon>Colpodellida</taxon>
        <taxon>Chromeraceae</taxon>
        <taxon>Chromera</taxon>
    </lineage>
</organism>
<feature type="region of interest" description="Disordered" evidence="1">
    <location>
        <begin position="210"/>
        <end position="506"/>
    </location>
</feature>
<feature type="domain" description="PIPK" evidence="2">
    <location>
        <begin position="520"/>
        <end position="1478"/>
    </location>
</feature>
<feature type="compositionally biased region" description="Polar residues" evidence="1">
    <location>
        <begin position="488"/>
        <end position="503"/>
    </location>
</feature>
<accession>A0A0G4GEM8</accession>
<gene>
    <name evidence="3" type="ORF">Cvel_21532</name>
</gene>
<dbReference type="PANTHER" id="PTHR45748">
    <property type="entry name" value="1-PHOSPHATIDYLINOSITOL 3-PHOSPHATE 5-KINASE-RELATED"/>
    <property type="match status" value="1"/>
</dbReference>
<feature type="compositionally biased region" description="Low complexity" evidence="1">
    <location>
        <begin position="902"/>
        <end position="913"/>
    </location>
</feature>
<evidence type="ECO:0000259" key="2">
    <source>
        <dbReference type="SMART" id="SM00330"/>
    </source>
</evidence>
<feature type="region of interest" description="Disordered" evidence="1">
    <location>
        <begin position="106"/>
        <end position="185"/>
    </location>
</feature>
<feature type="compositionally biased region" description="Low complexity" evidence="1">
    <location>
        <begin position="443"/>
        <end position="461"/>
    </location>
</feature>
<dbReference type="SUPFAM" id="SSF56104">
    <property type="entry name" value="SAICAR synthase-like"/>
    <property type="match status" value="2"/>
</dbReference>
<dbReference type="GO" id="GO:0046854">
    <property type="term" value="P:phosphatidylinositol phosphate biosynthetic process"/>
    <property type="evidence" value="ECO:0007669"/>
    <property type="project" value="TreeGrafter"/>
</dbReference>
<name>A0A0G4GEM8_9ALVE</name>
<feature type="compositionally biased region" description="Polar residues" evidence="1">
    <location>
        <begin position="1615"/>
        <end position="1628"/>
    </location>
</feature>